<dbReference type="InterPro" id="IPR008259">
    <property type="entry name" value="FMN_hydac_DH_AS"/>
</dbReference>
<evidence type="ECO:0000256" key="1">
    <source>
        <dbReference type="ARBA" id="ARBA00001917"/>
    </source>
</evidence>
<feature type="domain" description="FMN hydroxy acid dehydrogenase" evidence="8">
    <location>
        <begin position="12"/>
        <end position="393"/>
    </location>
</feature>
<feature type="binding site" evidence="7">
    <location>
        <position position="276"/>
    </location>
    <ligand>
        <name>glyoxylate</name>
        <dbReference type="ChEBI" id="CHEBI:36655"/>
    </ligand>
</feature>
<organism evidence="9 10">
    <name type="scientific">Chytriomyces confervae</name>
    <dbReference type="NCBI Taxonomy" id="246404"/>
    <lineage>
        <taxon>Eukaryota</taxon>
        <taxon>Fungi</taxon>
        <taxon>Fungi incertae sedis</taxon>
        <taxon>Chytridiomycota</taxon>
        <taxon>Chytridiomycota incertae sedis</taxon>
        <taxon>Chytridiomycetes</taxon>
        <taxon>Chytridiales</taxon>
        <taxon>Chytriomycetaceae</taxon>
        <taxon>Chytriomyces</taxon>
    </lineage>
</organism>
<dbReference type="AlphaFoldDB" id="A0A507FIF2"/>
<reference evidence="9 10" key="1">
    <citation type="journal article" date="2019" name="Sci. Rep.">
        <title>Comparative genomics of chytrid fungi reveal insights into the obligate biotrophic and pathogenic lifestyle of Synchytrium endobioticum.</title>
        <authorList>
            <person name="van de Vossenberg B.T.L.H."/>
            <person name="Warris S."/>
            <person name="Nguyen H.D.T."/>
            <person name="van Gent-Pelzer M.P.E."/>
            <person name="Joly D.L."/>
            <person name="van de Geest H.C."/>
            <person name="Bonants P.J.M."/>
            <person name="Smith D.S."/>
            <person name="Levesque C.A."/>
            <person name="van der Lee T.A.J."/>
        </authorList>
    </citation>
    <scope>NUCLEOTIDE SEQUENCE [LARGE SCALE GENOMIC DNA]</scope>
    <source>
        <strain evidence="9 10">CBS 675.73</strain>
    </source>
</reference>
<name>A0A507FIF2_9FUNG</name>
<keyword evidence="10" id="KW-1185">Reference proteome</keyword>
<dbReference type="Proteomes" id="UP000320333">
    <property type="component" value="Unassembled WGS sequence"/>
</dbReference>
<dbReference type="InterPro" id="IPR000262">
    <property type="entry name" value="FMN-dep_DH"/>
</dbReference>
<feature type="binding site" evidence="7">
    <location>
        <begin position="91"/>
        <end position="93"/>
    </location>
    <ligand>
        <name>FMN</name>
        <dbReference type="ChEBI" id="CHEBI:58210"/>
    </ligand>
</feature>
<dbReference type="Pfam" id="PF01070">
    <property type="entry name" value="FMN_dh"/>
    <property type="match status" value="1"/>
</dbReference>
<dbReference type="InterPro" id="IPR012133">
    <property type="entry name" value="Alpha-hydoxy_acid_DH_FMN"/>
</dbReference>
<dbReference type="Gene3D" id="3.20.20.70">
    <property type="entry name" value="Aldolase class I"/>
    <property type="match status" value="1"/>
</dbReference>
<dbReference type="InterPro" id="IPR037396">
    <property type="entry name" value="FMN_HAD"/>
</dbReference>
<keyword evidence="7" id="KW-0288">FMN</keyword>
<feature type="binding site" evidence="7">
    <location>
        <position position="144"/>
    </location>
    <ligand>
        <name>glyoxylate</name>
        <dbReference type="ChEBI" id="CHEBI:36655"/>
    </ligand>
</feature>
<evidence type="ECO:0000256" key="4">
    <source>
        <dbReference type="ARBA" id="ARBA00073420"/>
    </source>
</evidence>
<protein>
    <recommendedName>
        <fullName evidence="4">Oxidase FUB9</fullName>
    </recommendedName>
    <alternativeName>
        <fullName evidence="5">Fusaric acid biosynthesis protein 9</fullName>
    </alternativeName>
</protein>
<feature type="binding site" evidence="7">
    <location>
        <position position="142"/>
    </location>
    <ligand>
        <name>FMN</name>
        <dbReference type="ChEBI" id="CHEBI:58210"/>
    </ligand>
</feature>
<feature type="binding site" evidence="7">
    <location>
        <position position="252"/>
    </location>
    <ligand>
        <name>FMN</name>
        <dbReference type="ChEBI" id="CHEBI:58210"/>
    </ligand>
</feature>
<dbReference type="GO" id="GO:0005737">
    <property type="term" value="C:cytoplasm"/>
    <property type="evidence" value="ECO:0007669"/>
    <property type="project" value="UniProtKB-ARBA"/>
</dbReference>
<accession>A0A507FIF2</accession>
<dbReference type="PROSITE" id="PS51349">
    <property type="entry name" value="FMN_HYDROXY_ACID_DH_2"/>
    <property type="match status" value="1"/>
</dbReference>
<evidence type="ECO:0000256" key="6">
    <source>
        <dbReference type="PIRSR" id="PIRSR000138-1"/>
    </source>
</evidence>
<dbReference type="OrthoDB" id="1925334at2759"/>
<dbReference type="FunFam" id="3.20.20.70:FF:000056">
    <property type="entry name" value="hydroxyacid oxidase 2"/>
    <property type="match status" value="1"/>
</dbReference>
<keyword evidence="7" id="KW-0285">Flavoprotein</keyword>
<dbReference type="CDD" id="cd02809">
    <property type="entry name" value="alpha_hydroxyacid_oxid_FMN"/>
    <property type="match status" value="1"/>
</dbReference>
<sequence length="394" mass="42055">MTTFVSVEDVRAEAVVRMDTNTRNYYESGSMSQVRNANLIGRAAADNTLAHNSADFSRILLRPRVLRDVSSVSLAACILGDHVSAPLAFAPSAMHGLVCQDAEAATAKAASKTGSLMVLSSYSNTSLEDVKSNCPHAPLWIQLYVHKDRSIAEGLMKRAEAAGYKAVVLTVDAPVLGRRLNDLRNKFTMPSHLKLANFSPEQGVASQSARISNPDSTYVKQAVNKGAVADASLSWKDISWIRSVTNMKIVLKGIMTPEDAVLACDWKVDAIVVSNHGGRQLDTTPSTISVLPGIKAAVDAYYASGKSTSTSGRIEIYMDGGIRCGTDILKALALGANAVFIGRPVLWGLAVDGAAGVEKVVEILHDEMRNGMALLGVTQVDQLNPSCVQLKSLL</sequence>
<feature type="binding site" evidence="7">
    <location>
        <position position="274"/>
    </location>
    <ligand>
        <name>FMN</name>
        <dbReference type="ChEBI" id="CHEBI:58210"/>
    </ligand>
</feature>
<feature type="active site" description="Proton acceptor" evidence="6">
    <location>
        <position position="276"/>
    </location>
</feature>
<dbReference type="PIRSF" id="PIRSF000138">
    <property type="entry name" value="Al-hdrx_acd_dh"/>
    <property type="match status" value="1"/>
</dbReference>
<feature type="binding site" evidence="7">
    <location>
        <position position="179"/>
    </location>
    <ligand>
        <name>glyoxylate</name>
        <dbReference type="ChEBI" id="CHEBI:36655"/>
    </ligand>
</feature>
<feature type="binding site" evidence="7">
    <location>
        <position position="25"/>
    </location>
    <ligand>
        <name>glyoxylate</name>
        <dbReference type="ChEBI" id="CHEBI:36655"/>
    </ligand>
</feature>
<comment type="caution">
    <text evidence="9">The sequence shown here is derived from an EMBL/GenBank/DDBJ whole genome shotgun (WGS) entry which is preliminary data.</text>
</comment>
<keyword evidence="2" id="KW-0560">Oxidoreductase</keyword>
<dbReference type="EMBL" id="QEAP01000054">
    <property type="protein sequence ID" value="TPX76189.1"/>
    <property type="molecule type" value="Genomic_DNA"/>
</dbReference>
<comment type="cofactor">
    <cofactor evidence="1">
        <name>FMN</name>
        <dbReference type="ChEBI" id="CHEBI:58210"/>
    </cofactor>
</comment>
<dbReference type="STRING" id="246404.A0A507FIF2"/>
<dbReference type="InterPro" id="IPR013785">
    <property type="entry name" value="Aldolase_TIM"/>
</dbReference>
<feature type="binding site" evidence="7">
    <location>
        <position position="279"/>
    </location>
    <ligand>
        <name>glyoxylate</name>
        <dbReference type="ChEBI" id="CHEBI:36655"/>
    </ligand>
</feature>
<dbReference type="GO" id="GO:0016491">
    <property type="term" value="F:oxidoreductase activity"/>
    <property type="evidence" value="ECO:0007669"/>
    <property type="project" value="UniProtKB-KW"/>
</dbReference>
<feature type="binding site" evidence="7">
    <location>
        <begin position="342"/>
        <end position="343"/>
    </location>
    <ligand>
        <name>FMN</name>
        <dbReference type="ChEBI" id="CHEBI:58210"/>
    </ligand>
</feature>
<comment type="similarity">
    <text evidence="3">Belongs to the FMN-dependent alpha-hydroxy acid dehydrogenase family.</text>
</comment>
<evidence type="ECO:0000256" key="3">
    <source>
        <dbReference type="ARBA" id="ARBA00024042"/>
    </source>
</evidence>
<gene>
    <name evidence="9" type="ORF">CcCBS67573_g02547</name>
</gene>
<evidence type="ECO:0000259" key="8">
    <source>
        <dbReference type="PROSITE" id="PS51349"/>
    </source>
</evidence>
<feature type="binding site" evidence="7">
    <location>
        <position position="120"/>
    </location>
    <ligand>
        <name>FMN</name>
        <dbReference type="ChEBI" id="CHEBI:58210"/>
    </ligand>
</feature>
<evidence type="ECO:0000256" key="5">
    <source>
        <dbReference type="ARBA" id="ARBA00083297"/>
    </source>
</evidence>
<feature type="binding site" evidence="7">
    <location>
        <begin position="319"/>
        <end position="323"/>
    </location>
    <ligand>
        <name>FMN</name>
        <dbReference type="ChEBI" id="CHEBI:58210"/>
    </ligand>
</feature>
<dbReference type="GO" id="GO:0010181">
    <property type="term" value="F:FMN binding"/>
    <property type="evidence" value="ECO:0007669"/>
    <property type="project" value="InterPro"/>
</dbReference>
<feature type="binding site" evidence="7">
    <location>
        <position position="170"/>
    </location>
    <ligand>
        <name>FMN</name>
        <dbReference type="ChEBI" id="CHEBI:58210"/>
    </ligand>
</feature>
<dbReference type="PANTHER" id="PTHR10578:SF149">
    <property type="entry name" value="2-HYDROXYACID OXIDASE 2"/>
    <property type="match status" value="1"/>
</dbReference>
<evidence type="ECO:0000313" key="9">
    <source>
        <dbReference type="EMBL" id="TPX76189.1"/>
    </source>
</evidence>
<proteinExistence type="inferred from homology"/>
<evidence type="ECO:0000256" key="2">
    <source>
        <dbReference type="ARBA" id="ARBA00023002"/>
    </source>
</evidence>
<dbReference type="PROSITE" id="PS00557">
    <property type="entry name" value="FMN_HYDROXY_ACID_DH_1"/>
    <property type="match status" value="1"/>
</dbReference>
<evidence type="ECO:0000313" key="10">
    <source>
        <dbReference type="Proteomes" id="UP000320333"/>
    </source>
</evidence>
<dbReference type="PANTHER" id="PTHR10578">
    <property type="entry name" value="S -2-HYDROXY-ACID OXIDASE-RELATED"/>
    <property type="match status" value="1"/>
</dbReference>
<evidence type="ECO:0000256" key="7">
    <source>
        <dbReference type="PIRSR" id="PIRSR000138-2"/>
    </source>
</evidence>
<dbReference type="SUPFAM" id="SSF51395">
    <property type="entry name" value="FMN-linked oxidoreductases"/>
    <property type="match status" value="1"/>
</dbReference>